<keyword evidence="3" id="KW-1185">Reference proteome</keyword>
<dbReference type="Proteomes" id="UP000436006">
    <property type="component" value="Unassembled WGS sequence"/>
</dbReference>
<feature type="region of interest" description="Disordered" evidence="1">
    <location>
        <begin position="21"/>
        <end position="46"/>
    </location>
</feature>
<comment type="caution">
    <text evidence="2">The sequence shown here is derived from an EMBL/GenBank/DDBJ whole genome shotgun (WGS) entry which is preliminary data.</text>
</comment>
<name>A0A7K1SFX4_9BACT</name>
<evidence type="ECO:0000313" key="3">
    <source>
        <dbReference type="Proteomes" id="UP000436006"/>
    </source>
</evidence>
<evidence type="ECO:0000256" key="1">
    <source>
        <dbReference type="SAM" id="MobiDB-lite"/>
    </source>
</evidence>
<gene>
    <name evidence="2" type="ORF">GO755_20650</name>
</gene>
<dbReference type="EMBL" id="WPIN01000007">
    <property type="protein sequence ID" value="MVM32466.1"/>
    <property type="molecule type" value="Genomic_DNA"/>
</dbReference>
<sequence>MKTLLTGIAAGLAIGYLTAPRSGKETRSQLTDAANQRTKGLKEQWDKTVSQAKQAIDEVKTKSSLFKSEPNLFTDMEAGKLDKYMTEEDIARRTVKEEYPTNVDESLRPVEQL</sequence>
<protein>
    <submittedName>
        <fullName evidence="2">YtxH domain-containing protein</fullName>
    </submittedName>
</protein>
<proteinExistence type="predicted"/>
<reference evidence="2 3" key="1">
    <citation type="submission" date="2019-12" db="EMBL/GenBank/DDBJ databases">
        <title>Spirosoma sp. HMF4905 genome sequencing and assembly.</title>
        <authorList>
            <person name="Kang H."/>
            <person name="Cha I."/>
            <person name="Kim H."/>
            <person name="Joh K."/>
        </authorList>
    </citation>
    <scope>NUCLEOTIDE SEQUENCE [LARGE SCALE GENOMIC DNA]</scope>
    <source>
        <strain evidence="2 3">HMF4905</strain>
    </source>
</reference>
<dbReference type="Pfam" id="PF12732">
    <property type="entry name" value="YtxH"/>
    <property type="match status" value="1"/>
</dbReference>
<accession>A0A7K1SFX4</accession>
<dbReference type="RefSeq" id="WP_157587176.1">
    <property type="nucleotide sequence ID" value="NZ_WPIN01000007.1"/>
</dbReference>
<dbReference type="InterPro" id="IPR024623">
    <property type="entry name" value="YtxH"/>
</dbReference>
<feature type="compositionally biased region" description="Polar residues" evidence="1">
    <location>
        <begin position="28"/>
        <end position="38"/>
    </location>
</feature>
<organism evidence="2 3">
    <name type="scientific">Spirosoma arboris</name>
    <dbReference type="NCBI Taxonomy" id="2682092"/>
    <lineage>
        <taxon>Bacteria</taxon>
        <taxon>Pseudomonadati</taxon>
        <taxon>Bacteroidota</taxon>
        <taxon>Cytophagia</taxon>
        <taxon>Cytophagales</taxon>
        <taxon>Cytophagaceae</taxon>
        <taxon>Spirosoma</taxon>
    </lineage>
</organism>
<dbReference type="AlphaFoldDB" id="A0A7K1SFX4"/>
<evidence type="ECO:0000313" key="2">
    <source>
        <dbReference type="EMBL" id="MVM32466.1"/>
    </source>
</evidence>